<dbReference type="InterPro" id="IPR055997">
    <property type="entry name" value="DUF7575"/>
</dbReference>
<keyword evidence="1" id="KW-1133">Transmembrane helix</keyword>
<evidence type="ECO:0000259" key="2">
    <source>
        <dbReference type="Pfam" id="PF24460"/>
    </source>
</evidence>
<dbReference type="EMBL" id="FODV01000025">
    <property type="protein sequence ID" value="SEP23916.1"/>
    <property type="molecule type" value="Genomic_DNA"/>
</dbReference>
<gene>
    <name evidence="3" type="ORF">SAMN04487948_12533</name>
</gene>
<reference evidence="4" key="1">
    <citation type="submission" date="2016-10" db="EMBL/GenBank/DDBJ databases">
        <authorList>
            <person name="Varghese N."/>
            <person name="Submissions S."/>
        </authorList>
    </citation>
    <scope>NUCLEOTIDE SEQUENCE [LARGE SCALE GENOMIC DNA]</scope>
    <source>
        <strain evidence="4">CGMCC 1.10121</strain>
    </source>
</reference>
<evidence type="ECO:0000313" key="4">
    <source>
        <dbReference type="Proteomes" id="UP000199126"/>
    </source>
</evidence>
<feature type="domain" description="DUF7575" evidence="2">
    <location>
        <begin position="120"/>
        <end position="145"/>
    </location>
</feature>
<accession>A0A1H8W8B7</accession>
<keyword evidence="4" id="KW-1185">Reference proteome</keyword>
<protein>
    <recommendedName>
        <fullName evidence="2">DUF7575 domain-containing protein</fullName>
    </recommendedName>
</protein>
<sequence>MEQRKAKRTWLAVALAIPVVGLGHLYLRRWARAAGWLFLVVVASVFVPPEELEALNATWEQGLLATGNAASVPAPDFLALAPVLVVGVLSIVDAYLVARRHNAQFRAEQAAVAAGDDAEAGVECPSCGREVDPELDFCHWCTTRLQRPDEETTDV</sequence>
<dbReference type="Proteomes" id="UP000199126">
    <property type="component" value="Unassembled WGS sequence"/>
</dbReference>
<organism evidence="3 4">
    <name type="scientific">Halogranum amylolyticum</name>
    <dbReference type="NCBI Taxonomy" id="660520"/>
    <lineage>
        <taxon>Archaea</taxon>
        <taxon>Methanobacteriati</taxon>
        <taxon>Methanobacteriota</taxon>
        <taxon>Stenosarchaea group</taxon>
        <taxon>Halobacteria</taxon>
        <taxon>Halobacteriales</taxon>
        <taxon>Haloferacaceae</taxon>
    </lineage>
</organism>
<proteinExistence type="predicted"/>
<dbReference type="AlphaFoldDB" id="A0A1H8W8B7"/>
<evidence type="ECO:0000313" key="3">
    <source>
        <dbReference type="EMBL" id="SEP23916.1"/>
    </source>
</evidence>
<name>A0A1H8W8B7_9EURY</name>
<feature type="transmembrane region" description="Helical" evidence="1">
    <location>
        <begin position="9"/>
        <end position="27"/>
    </location>
</feature>
<dbReference type="Pfam" id="PF24460">
    <property type="entry name" value="DUF7575"/>
    <property type="match status" value="1"/>
</dbReference>
<keyword evidence="1" id="KW-0812">Transmembrane</keyword>
<evidence type="ECO:0000256" key="1">
    <source>
        <dbReference type="SAM" id="Phobius"/>
    </source>
</evidence>
<dbReference type="OrthoDB" id="204947at2157"/>
<feature type="transmembrane region" description="Helical" evidence="1">
    <location>
        <begin position="77"/>
        <end position="98"/>
    </location>
</feature>
<dbReference type="RefSeq" id="WP_089827664.1">
    <property type="nucleotide sequence ID" value="NZ_FODV01000025.1"/>
</dbReference>
<keyword evidence="1" id="KW-0472">Membrane</keyword>